<organism evidence="7 8">
    <name type="scientific">Tabrizicola piscis</name>
    <dbReference type="NCBI Taxonomy" id="2494374"/>
    <lineage>
        <taxon>Bacteria</taxon>
        <taxon>Pseudomonadati</taxon>
        <taxon>Pseudomonadota</taxon>
        <taxon>Alphaproteobacteria</taxon>
        <taxon>Rhodobacterales</taxon>
        <taxon>Paracoccaceae</taxon>
        <taxon>Tabrizicola</taxon>
    </lineage>
</organism>
<dbReference type="OrthoDB" id="8673861at2"/>
<reference evidence="7 8" key="1">
    <citation type="submission" date="2018-12" db="EMBL/GenBank/DDBJ databases">
        <title>Complete genome sequencing of Tabrizicola sp. K13M18.</title>
        <authorList>
            <person name="Bae J.-W."/>
        </authorList>
    </citation>
    <scope>NUCLEOTIDE SEQUENCE [LARGE SCALE GENOMIC DNA]</scope>
    <source>
        <strain evidence="7 8">K13M18</strain>
    </source>
</reference>
<dbReference type="InterPro" id="IPR038404">
    <property type="entry name" value="TRAP_DctP_sf"/>
</dbReference>
<dbReference type="RefSeq" id="WP_125326210.1">
    <property type="nucleotide sequence ID" value="NZ_CP034328.1"/>
</dbReference>
<name>A0A3S8U913_9RHOB</name>
<accession>A0A3S8U913</accession>
<dbReference type="CDD" id="cd13603">
    <property type="entry name" value="PBP2_TRAP_Siap_TeaA_like"/>
    <property type="match status" value="1"/>
</dbReference>
<dbReference type="GO" id="GO:0030288">
    <property type="term" value="C:outer membrane-bounded periplasmic space"/>
    <property type="evidence" value="ECO:0007669"/>
    <property type="project" value="InterPro"/>
</dbReference>
<evidence type="ECO:0000256" key="4">
    <source>
        <dbReference type="ARBA" id="ARBA00022729"/>
    </source>
</evidence>
<dbReference type="Pfam" id="PF03480">
    <property type="entry name" value="DctP"/>
    <property type="match status" value="1"/>
</dbReference>
<dbReference type="NCBIfam" id="TIGR00787">
    <property type="entry name" value="dctP"/>
    <property type="match status" value="1"/>
</dbReference>
<keyword evidence="8" id="KW-1185">Reference proteome</keyword>
<proteinExistence type="inferred from homology"/>
<comment type="subcellular location">
    <subcellularLocation>
        <location evidence="1">Periplasm</location>
    </subcellularLocation>
</comment>
<dbReference type="NCBIfam" id="NF037995">
    <property type="entry name" value="TRAP_S1"/>
    <property type="match status" value="1"/>
</dbReference>
<keyword evidence="3" id="KW-0813">Transport</keyword>
<evidence type="ECO:0000313" key="7">
    <source>
        <dbReference type="EMBL" id="AZL60015.1"/>
    </source>
</evidence>
<dbReference type="EMBL" id="CP034328">
    <property type="protein sequence ID" value="AZL60015.1"/>
    <property type="molecule type" value="Genomic_DNA"/>
</dbReference>
<dbReference type="InterPro" id="IPR018389">
    <property type="entry name" value="DctP_fam"/>
</dbReference>
<feature type="signal peptide" evidence="6">
    <location>
        <begin position="1"/>
        <end position="28"/>
    </location>
</feature>
<feature type="chain" id="PRO_5019204408" evidence="6">
    <location>
        <begin position="29"/>
        <end position="330"/>
    </location>
</feature>
<keyword evidence="5" id="KW-0574">Periplasm</keyword>
<evidence type="ECO:0000313" key="8">
    <source>
        <dbReference type="Proteomes" id="UP000282002"/>
    </source>
</evidence>
<comment type="similarity">
    <text evidence="2">Belongs to the bacterial solute-binding protein 7 family.</text>
</comment>
<dbReference type="GO" id="GO:0055085">
    <property type="term" value="P:transmembrane transport"/>
    <property type="evidence" value="ECO:0007669"/>
    <property type="project" value="InterPro"/>
</dbReference>
<sequence length="330" mass="35361">MTMFNSLKFAAGAFALAACVALPGTVLAQTLSLRISGENPMTGLDLQMAERFAQNLETALGDAFDHELFHTQALGNEEVHMQMIRTGQIDVYPMGSDAVSLDSKWAIFDMPFLLSDRETVAKLLDGEIGQAMRESMRASAGVEVLAFGELGFRNITNNVRPIVVPADLAGVKLRVPGSKARILAFQTFGAEPVSMNMGELYLGLQQGTVDGQENPLVAIKNRSFFEVQKYLSISRHVYSPVTLVMNAAKYDSLTDDQREAVKAAAQEAAEYTRQLGTEADAALLTELGASMAVNDIDLAAFKEAAGPIWTAVGEMAGSDFAAQVVAAAAK</sequence>
<dbReference type="PANTHER" id="PTHR33376:SF4">
    <property type="entry name" value="SIALIC ACID-BINDING PERIPLASMIC PROTEIN SIAP"/>
    <property type="match status" value="1"/>
</dbReference>
<keyword evidence="4 6" id="KW-0732">Signal</keyword>
<evidence type="ECO:0000256" key="1">
    <source>
        <dbReference type="ARBA" id="ARBA00004418"/>
    </source>
</evidence>
<dbReference type="Gene3D" id="3.40.190.170">
    <property type="entry name" value="Bacterial extracellular solute-binding protein, family 7"/>
    <property type="match status" value="1"/>
</dbReference>
<evidence type="ECO:0000256" key="5">
    <source>
        <dbReference type="ARBA" id="ARBA00022764"/>
    </source>
</evidence>
<evidence type="ECO:0000256" key="6">
    <source>
        <dbReference type="SAM" id="SignalP"/>
    </source>
</evidence>
<gene>
    <name evidence="7" type="ORF">EI545_14950</name>
</gene>
<evidence type="ECO:0000256" key="2">
    <source>
        <dbReference type="ARBA" id="ARBA00009023"/>
    </source>
</evidence>
<evidence type="ECO:0000256" key="3">
    <source>
        <dbReference type="ARBA" id="ARBA00022448"/>
    </source>
</evidence>
<protein>
    <submittedName>
        <fullName evidence="7">TRAP transporter substrate-binding protein</fullName>
    </submittedName>
</protein>
<dbReference type="KEGG" id="taw:EI545_14950"/>
<dbReference type="PIRSF" id="PIRSF006470">
    <property type="entry name" value="DctB"/>
    <property type="match status" value="1"/>
</dbReference>
<dbReference type="PANTHER" id="PTHR33376">
    <property type="match status" value="1"/>
</dbReference>
<dbReference type="InterPro" id="IPR004682">
    <property type="entry name" value="TRAP_DctP"/>
</dbReference>
<dbReference type="Proteomes" id="UP000282002">
    <property type="component" value="Chromosome"/>
</dbReference>
<dbReference type="AlphaFoldDB" id="A0A3S8U913"/>